<keyword evidence="8" id="KW-0456">Lyase</keyword>
<dbReference type="Gene3D" id="3.20.20.60">
    <property type="entry name" value="Phosphoenolpyruvate-binding domains"/>
    <property type="match status" value="1"/>
</dbReference>
<dbReference type="GO" id="GO:0000287">
    <property type="term" value="F:magnesium ion binding"/>
    <property type="evidence" value="ECO:0007669"/>
    <property type="project" value="TreeGrafter"/>
</dbReference>
<dbReference type="EMBL" id="BMCP01000002">
    <property type="protein sequence ID" value="GGE41824.1"/>
    <property type="molecule type" value="Genomic_DNA"/>
</dbReference>
<evidence type="ECO:0000256" key="1">
    <source>
        <dbReference type="ARBA" id="ARBA00001946"/>
    </source>
</evidence>
<name>A0A8J2VUN8_9RHOB</name>
<dbReference type="AlphaFoldDB" id="A0A8J2VUN8"/>
<evidence type="ECO:0000259" key="7">
    <source>
        <dbReference type="Pfam" id="PF03328"/>
    </source>
</evidence>
<feature type="binding site" evidence="5">
    <location>
        <position position="57"/>
    </location>
    <ligand>
        <name>substrate</name>
    </ligand>
</feature>
<gene>
    <name evidence="8" type="ORF">GCM10007276_18930</name>
</gene>
<dbReference type="GO" id="GO:0006107">
    <property type="term" value="P:oxaloacetate metabolic process"/>
    <property type="evidence" value="ECO:0007669"/>
    <property type="project" value="TreeGrafter"/>
</dbReference>
<reference evidence="8" key="1">
    <citation type="journal article" date="2014" name="Int. J. Syst. Evol. Microbiol.">
        <title>Complete genome sequence of Corynebacterium casei LMG S-19264T (=DSM 44701T), isolated from a smear-ripened cheese.</title>
        <authorList>
            <consortium name="US DOE Joint Genome Institute (JGI-PGF)"/>
            <person name="Walter F."/>
            <person name="Albersmeier A."/>
            <person name="Kalinowski J."/>
            <person name="Ruckert C."/>
        </authorList>
    </citation>
    <scope>NUCLEOTIDE SEQUENCE</scope>
    <source>
        <strain evidence="8">CCM 7684</strain>
    </source>
</reference>
<dbReference type="InterPro" id="IPR005000">
    <property type="entry name" value="Aldolase/citrate-lyase_domain"/>
</dbReference>
<dbReference type="PIRSF" id="PIRSF015582">
    <property type="entry name" value="Cit_lyase_B"/>
    <property type="match status" value="1"/>
</dbReference>
<evidence type="ECO:0000313" key="9">
    <source>
        <dbReference type="Proteomes" id="UP000602745"/>
    </source>
</evidence>
<keyword evidence="9" id="KW-1185">Reference proteome</keyword>
<dbReference type="InterPro" id="IPR011206">
    <property type="entry name" value="Citrate_lyase_beta/mcl1/mcl2"/>
</dbReference>
<evidence type="ECO:0000256" key="2">
    <source>
        <dbReference type="ARBA" id="ARBA00005568"/>
    </source>
</evidence>
<evidence type="ECO:0000256" key="3">
    <source>
        <dbReference type="ARBA" id="ARBA00022723"/>
    </source>
</evidence>
<dbReference type="InterPro" id="IPR015813">
    <property type="entry name" value="Pyrv/PenolPyrv_kinase-like_dom"/>
</dbReference>
<comment type="similarity">
    <text evidence="2">Belongs to the HpcH/HpaI aldolase family.</text>
</comment>
<keyword evidence="3 6" id="KW-0479">Metal-binding</keyword>
<evidence type="ECO:0000256" key="4">
    <source>
        <dbReference type="ARBA" id="ARBA00022842"/>
    </source>
</evidence>
<sequence>MPGNRPERFDKAASAGADAVIIDLEDAVAIQDKETARSAALEWIAGRSSTAGAVFLRINGLRTPAGIADLAAVLEAAPSIPGLAGLLLPKARAGDVAVVADLIDHIAAPWELGALIETIDGTEEAFALARLSARLSFLMFGGADLAAELGVEIGWDPLLAARARLVAAAAGAGRASVDMPWIELADVAGEEAEMRKSFALGFTSRAAIHPAQPPRINAMLTPDPAALDHARRVMAAFAASKGSACLLDGRLIERPTIEQSRRLLARAGETA</sequence>
<dbReference type="Pfam" id="PF03328">
    <property type="entry name" value="HpcH_HpaI"/>
    <property type="match status" value="1"/>
</dbReference>
<dbReference type="InterPro" id="IPR040442">
    <property type="entry name" value="Pyrv_kinase-like_dom_sf"/>
</dbReference>
<comment type="caution">
    <text evidence="8">The sequence shown here is derived from an EMBL/GenBank/DDBJ whole genome shotgun (WGS) entry which is preliminary data.</text>
</comment>
<feature type="binding site" evidence="5">
    <location>
        <position position="117"/>
    </location>
    <ligand>
        <name>substrate</name>
    </ligand>
</feature>
<evidence type="ECO:0000313" key="8">
    <source>
        <dbReference type="EMBL" id="GGE41824.1"/>
    </source>
</evidence>
<feature type="domain" description="HpcH/HpaI aldolase/citrate lyase" evidence="7">
    <location>
        <begin position="2"/>
        <end position="210"/>
    </location>
</feature>
<keyword evidence="4 6" id="KW-0460">Magnesium</keyword>
<proteinExistence type="inferred from homology"/>
<dbReference type="PANTHER" id="PTHR32308:SF0">
    <property type="entry name" value="HPCH_HPAI ALDOLASE_CITRATE LYASE DOMAIN-CONTAINING PROTEIN"/>
    <property type="match status" value="1"/>
</dbReference>
<dbReference type="Proteomes" id="UP000602745">
    <property type="component" value="Unassembled WGS sequence"/>
</dbReference>
<dbReference type="GO" id="GO:0016829">
    <property type="term" value="F:lyase activity"/>
    <property type="evidence" value="ECO:0007669"/>
    <property type="project" value="UniProtKB-KW"/>
</dbReference>
<feature type="binding site" evidence="6">
    <location>
        <position position="144"/>
    </location>
    <ligand>
        <name>Mg(2+)</name>
        <dbReference type="ChEBI" id="CHEBI:18420"/>
    </ligand>
</feature>
<accession>A0A8J2VUN8</accession>
<protein>
    <submittedName>
        <fullName evidence="8">Citrate lyase subunit beta</fullName>
    </submittedName>
</protein>
<reference evidence="8" key="2">
    <citation type="submission" date="2020-09" db="EMBL/GenBank/DDBJ databases">
        <authorList>
            <person name="Sun Q."/>
            <person name="Sedlacek I."/>
        </authorList>
    </citation>
    <scope>NUCLEOTIDE SEQUENCE</scope>
    <source>
        <strain evidence="8">CCM 7684</strain>
    </source>
</reference>
<comment type="cofactor">
    <cofactor evidence="1">
        <name>Mg(2+)</name>
        <dbReference type="ChEBI" id="CHEBI:18420"/>
    </cofactor>
</comment>
<evidence type="ECO:0000256" key="6">
    <source>
        <dbReference type="PIRSR" id="PIRSR015582-2"/>
    </source>
</evidence>
<dbReference type="SUPFAM" id="SSF51621">
    <property type="entry name" value="Phosphoenolpyruvate/pyruvate domain"/>
    <property type="match status" value="1"/>
</dbReference>
<feature type="binding site" evidence="6">
    <location>
        <position position="117"/>
    </location>
    <ligand>
        <name>Mg(2+)</name>
        <dbReference type="ChEBI" id="CHEBI:18420"/>
    </ligand>
</feature>
<evidence type="ECO:0000256" key="5">
    <source>
        <dbReference type="PIRSR" id="PIRSR015582-1"/>
    </source>
</evidence>
<dbReference type="PANTHER" id="PTHR32308">
    <property type="entry name" value="LYASE BETA SUBUNIT, PUTATIVE (AFU_ORTHOLOGUE AFUA_4G13030)-RELATED"/>
    <property type="match status" value="1"/>
</dbReference>
<organism evidence="8 9">
    <name type="scientific">Agaricicola taiwanensis</name>
    <dbReference type="NCBI Taxonomy" id="591372"/>
    <lineage>
        <taxon>Bacteria</taxon>
        <taxon>Pseudomonadati</taxon>
        <taxon>Pseudomonadota</taxon>
        <taxon>Alphaproteobacteria</taxon>
        <taxon>Rhodobacterales</taxon>
        <taxon>Paracoccaceae</taxon>
        <taxon>Agaricicola</taxon>
    </lineage>
</organism>